<evidence type="ECO:0000313" key="2">
    <source>
        <dbReference type="Proteomes" id="UP001589830"/>
    </source>
</evidence>
<dbReference type="CDD" id="cd09874">
    <property type="entry name" value="PIN_MT3492-like"/>
    <property type="match status" value="1"/>
</dbReference>
<dbReference type="InterPro" id="IPR029060">
    <property type="entry name" value="PIN-like_dom_sf"/>
</dbReference>
<dbReference type="RefSeq" id="WP_188847654.1">
    <property type="nucleotide sequence ID" value="NZ_BMPJ01000017.1"/>
</dbReference>
<dbReference type="EMBL" id="JBHLTW010000015">
    <property type="protein sequence ID" value="MFC0595418.1"/>
    <property type="molecule type" value="Genomic_DNA"/>
</dbReference>
<organism evidence="1 2">
    <name type="scientific">Thermus composti</name>
    <dbReference type="NCBI Taxonomy" id="532059"/>
    <lineage>
        <taxon>Bacteria</taxon>
        <taxon>Thermotogati</taxon>
        <taxon>Deinococcota</taxon>
        <taxon>Deinococci</taxon>
        <taxon>Thermales</taxon>
        <taxon>Thermaceae</taxon>
        <taxon>Thermus</taxon>
    </lineage>
</organism>
<name>A0ABV6Q2C7_9DEIN</name>
<protein>
    <submittedName>
        <fullName evidence="1">Type II toxin-antitoxin system VapC family toxin</fullName>
    </submittedName>
</protein>
<gene>
    <name evidence="1" type="ORF">ACFFFP_04460</name>
</gene>
<accession>A0ABV6Q2C7</accession>
<dbReference type="SUPFAM" id="SSF88723">
    <property type="entry name" value="PIN domain-like"/>
    <property type="match status" value="1"/>
</dbReference>
<dbReference type="Proteomes" id="UP001589830">
    <property type="component" value="Unassembled WGS sequence"/>
</dbReference>
<proteinExistence type="predicted"/>
<sequence length="149" mass="16264">MRFWDSSALVPLLVLEATSSRMLALYQADPILLVWWGTEVELASALARLEREGALTPEEADQAFARLGALKAVWHEVLPSEAVRETARRFLRVHPLRAMDALQLAAAFVASRGRPSQLPFVCLDARLSLAARREGFPVVGPGAGEETSG</sequence>
<reference evidence="1 2" key="1">
    <citation type="submission" date="2024-09" db="EMBL/GenBank/DDBJ databases">
        <authorList>
            <person name="Sun Q."/>
            <person name="Mori K."/>
        </authorList>
    </citation>
    <scope>NUCLEOTIDE SEQUENCE [LARGE SCALE GENOMIC DNA]</scope>
    <source>
        <strain evidence="1 2">NCAIM B.02340</strain>
    </source>
</reference>
<comment type="caution">
    <text evidence="1">The sequence shown here is derived from an EMBL/GenBank/DDBJ whole genome shotgun (WGS) entry which is preliminary data.</text>
</comment>
<dbReference type="Gene3D" id="3.40.50.1010">
    <property type="entry name" value="5'-nuclease"/>
    <property type="match status" value="1"/>
</dbReference>
<keyword evidence="2" id="KW-1185">Reference proteome</keyword>
<evidence type="ECO:0000313" key="1">
    <source>
        <dbReference type="EMBL" id="MFC0595418.1"/>
    </source>
</evidence>